<evidence type="ECO:0000313" key="2">
    <source>
        <dbReference type="Proteomes" id="UP001597079"/>
    </source>
</evidence>
<proteinExistence type="predicted"/>
<dbReference type="RefSeq" id="WP_377944203.1">
    <property type="nucleotide sequence ID" value="NZ_JBHUCX010000048.1"/>
</dbReference>
<dbReference type="InterPro" id="IPR025855">
    <property type="entry name" value="Replic_Relax"/>
</dbReference>
<organism evidence="1 2">
    <name type="scientific">Alicyclobacillus fodiniaquatilis</name>
    <dbReference type="NCBI Taxonomy" id="1661150"/>
    <lineage>
        <taxon>Bacteria</taxon>
        <taxon>Bacillati</taxon>
        <taxon>Bacillota</taxon>
        <taxon>Bacilli</taxon>
        <taxon>Bacillales</taxon>
        <taxon>Alicyclobacillaceae</taxon>
        <taxon>Alicyclobacillus</taxon>
    </lineage>
</organism>
<evidence type="ECO:0000313" key="1">
    <source>
        <dbReference type="EMBL" id="MFD1676304.1"/>
    </source>
</evidence>
<reference evidence="2" key="1">
    <citation type="journal article" date="2019" name="Int. J. Syst. Evol. Microbiol.">
        <title>The Global Catalogue of Microorganisms (GCM) 10K type strain sequencing project: providing services to taxonomists for standard genome sequencing and annotation.</title>
        <authorList>
            <consortium name="The Broad Institute Genomics Platform"/>
            <consortium name="The Broad Institute Genome Sequencing Center for Infectious Disease"/>
            <person name="Wu L."/>
            <person name="Ma J."/>
        </authorList>
    </citation>
    <scope>NUCLEOTIDE SEQUENCE [LARGE SCALE GENOMIC DNA]</scope>
    <source>
        <strain evidence="2">CGMCC 1.12286</strain>
    </source>
</reference>
<comment type="caution">
    <text evidence="1">The sequence shown here is derived from an EMBL/GenBank/DDBJ whole genome shotgun (WGS) entry which is preliminary data.</text>
</comment>
<keyword evidence="2" id="KW-1185">Reference proteome</keyword>
<sequence length="255" mass="29514">MILNWGKANNNYRAFERVIGALFDAGGILWRDDLKTLLGFSEDMMRYVIYRINRMEPKLIRHIRLPDRRSTYAYILTSEGVTYAKDLVGWEKKVRVAESQAYHTLGINSVLMRIVREVGTEGYEWHNTRESGEIVADSIATKLAEEGRGREKFRYNRPDAMFSVGGRKVMVEWDRGSESGKILKDKMKDYQYTMMKLPESWRVVVYVTPTVARRNFLAAKFEEVAMTAYKAHFFVEGGETAGFVQRVKRGLRPSV</sequence>
<dbReference type="EMBL" id="JBHUCX010000048">
    <property type="protein sequence ID" value="MFD1676304.1"/>
    <property type="molecule type" value="Genomic_DNA"/>
</dbReference>
<accession>A0ABW4JJ39</accession>
<dbReference type="Proteomes" id="UP001597079">
    <property type="component" value="Unassembled WGS sequence"/>
</dbReference>
<dbReference type="Pfam" id="PF13814">
    <property type="entry name" value="Replic_Relax"/>
    <property type="match status" value="1"/>
</dbReference>
<gene>
    <name evidence="1" type="ORF">ACFSB2_16495</name>
</gene>
<name>A0ABW4JJ39_9BACL</name>
<protein>
    <submittedName>
        <fullName evidence="1">Replication-relaxation family protein</fullName>
    </submittedName>
</protein>